<dbReference type="CDD" id="cd08981">
    <property type="entry name" value="GH43_Bt1873-like"/>
    <property type="match status" value="1"/>
</dbReference>
<evidence type="ECO:0000313" key="7">
    <source>
        <dbReference type="EMBL" id="MBL1409403.1"/>
    </source>
</evidence>
<dbReference type="Gene3D" id="2.115.10.20">
    <property type="entry name" value="Glycosyl hydrolase domain, family 43"/>
    <property type="match status" value="1"/>
</dbReference>
<evidence type="ECO:0000256" key="3">
    <source>
        <dbReference type="ARBA" id="ARBA00022801"/>
    </source>
</evidence>
<reference evidence="7 8" key="1">
    <citation type="submission" date="2021-01" db="EMBL/GenBank/DDBJ databases">
        <title>C459-1 draft genome sequence.</title>
        <authorList>
            <person name="Zhang X.-F."/>
        </authorList>
    </citation>
    <scope>NUCLEOTIDE SEQUENCE [LARGE SCALE GENOMIC DNA]</scope>
    <source>
        <strain evidence="8">C459-1</strain>
    </source>
</reference>
<organism evidence="7 8">
    <name type="scientific">Sphingobacterium faecale</name>
    <dbReference type="NCBI Taxonomy" id="2803775"/>
    <lineage>
        <taxon>Bacteria</taxon>
        <taxon>Pseudomonadati</taxon>
        <taxon>Bacteroidota</taxon>
        <taxon>Sphingobacteriia</taxon>
        <taxon>Sphingobacteriales</taxon>
        <taxon>Sphingobacteriaceae</taxon>
        <taxon>Sphingobacterium</taxon>
    </lineage>
</organism>
<gene>
    <name evidence="7" type="ORF">JKG61_11635</name>
</gene>
<dbReference type="PANTHER" id="PTHR43301:SF3">
    <property type="entry name" value="ARABINAN ENDO-1,5-ALPHA-L-ARABINOSIDASE A-RELATED"/>
    <property type="match status" value="1"/>
</dbReference>
<dbReference type="InterPro" id="IPR050727">
    <property type="entry name" value="GH43_arabinanases"/>
</dbReference>
<dbReference type="EMBL" id="JAERTY010000005">
    <property type="protein sequence ID" value="MBL1409403.1"/>
    <property type="molecule type" value="Genomic_DNA"/>
</dbReference>
<evidence type="ECO:0000256" key="2">
    <source>
        <dbReference type="ARBA" id="ARBA00009865"/>
    </source>
</evidence>
<dbReference type="InterPro" id="IPR006710">
    <property type="entry name" value="Glyco_hydro_43"/>
</dbReference>
<proteinExistence type="inferred from homology"/>
<dbReference type="InterPro" id="IPR023296">
    <property type="entry name" value="Glyco_hydro_beta-prop_sf"/>
</dbReference>
<feature type="chain" id="PRO_5045794537" evidence="6">
    <location>
        <begin position="27"/>
        <end position="344"/>
    </location>
</feature>
<accession>A0ABS1R3X7</accession>
<protein>
    <submittedName>
        <fullName evidence="7">Family 43 glycosylhydrolase</fullName>
    </submittedName>
</protein>
<evidence type="ECO:0000256" key="1">
    <source>
        <dbReference type="ARBA" id="ARBA00004834"/>
    </source>
</evidence>
<evidence type="ECO:0000256" key="6">
    <source>
        <dbReference type="SAM" id="SignalP"/>
    </source>
</evidence>
<comment type="similarity">
    <text evidence="2 5">Belongs to the glycosyl hydrolase 43 family.</text>
</comment>
<keyword evidence="8" id="KW-1185">Reference proteome</keyword>
<comment type="caution">
    <text evidence="7">The sequence shown here is derived from an EMBL/GenBank/DDBJ whole genome shotgun (WGS) entry which is preliminary data.</text>
</comment>
<keyword evidence="3 5" id="KW-0378">Hydrolase</keyword>
<comment type="pathway">
    <text evidence="1">Glycan metabolism; L-arabinan degradation.</text>
</comment>
<dbReference type="SUPFAM" id="SSF75005">
    <property type="entry name" value="Arabinanase/levansucrase/invertase"/>
    <property type="match status" value="1"/>
</dbReference>
<keyword evidence="6" id="KW-0732">Signal</keyword>
<evidence type="ECO:0000256" key="4">
    <source>
        <dbReference type="ARBA" id="ARBA00023295"/>
    </source>
</evidence>
<dbReference type="RefSeq" id="WP_202103146.1">
    <property type="nucleotide sequence ID" value="NZ_JAERTY010000005.1"/>
</dbReference>
<name>A0ABS1R3X7_9SPHI</name>
<dbReference type="Proteomes" id="UP000625283">
    <property type="component" value="Unassembled WGS sequence"/>
</dbReference>
<feature type="signal peptide" evidence="6">
    <location>
        <begin position="1"/>
        <end position="26"/>
    </location>
</feature>
<evidence type="ECO:0000313" key="8">
    <source>
        <dbReference type="Proteomes" id="UP000625283"/>
    </source>
</evidence>
<dbReference type="PANTHER" id="PTHR43301">
    <property type="entry name" value="ARABINAN ENDO-1,5-ALPHA-L-ARABINOSIDASE"/>
    <property type="match status" value="1"/>
</dbReference>
<evidence type="ECO:0000256" key="5">
    <source>
        <dbReference type="RuleBase" id="RU361187"/>
    </source>
</evidence>
<dbReference type="Pfam" id="PF04616">
    <property type="entry name" value="Glyco_hydro_43"/>
    <property type="match status" value="1"/>
</dbReference>
<sequence>MREFKLLKAFLIPLALLIFGNSHNFAQNKPLNEIIDIKDLYVRDPFIVADPATKNYYLYKAGRVKGKDGTEVNGVVAYKSKDLRKWKGPYHVFAIPADNWVKGVVWAPEVHQYKGKYYLFATLNSEIEWKKKADNWPAYTFRGTQIFYADSPLGPFLAFDEKMPHTPMDRMALDGTLWEENGIPYMIYCHEWVQIEDGAMELVQLAPDLSKTIGASQTLFNASVAPWSTGTHRVNGPSSYVTDGCFLYTTTTGKLLMMWSSFKDGSYAIGLAESTTGKVSGPWIQQKDLLFSENGGHGMLFKTFEGQLMLTFHGPNSPGGSERMLIFEIEDVGNTLTLKTQLFK</sequence>
<keyword evidence="4 5" id="KW-0326">Glycosidase</keyword>